<sequence length="129" mass="15314">MFTSCAQKLTCADFKNGEFYVPADEETPFNYKIIRKGNKQIEILLDPENKIADDFNKKAYEIIEWIDDCTYRLKYDENRMKITKNQQFINDNNGILTELIKIEGTCYYYKSTLNVNREIERIDGRICIE</sequence>
<reference evidence="1" key="1">
    <citation type="submission" date="2018-04" db="EMBL/GenBank/DDBJ databases">
        <title>Marixanthomonas spongiae HN-E44 sp. nov., isolated from a marine sponge.</title>
        <authorList>
            <person name="Luo L."/>
            <person name="Zhuang L."/>
        </authorList>
    </citation>
    <scope>NUCLEOTIDE SEQUENCE [LARGE SCALE GENOMIC DNA]</scope>
    <source>
        <strain evidence="1">HN-E44</strain>
    </source>
</reference>
<dbReference type="EMBL" id="QEHR01000002">
    <property type="protein sequence ID" value="PVW16317.1"/>
    <property type="molecule type" value="Genomic_DNA"/>
</dbReference>
<name>A0A2U0I5D3_9FLAO</name>
<evidence type="ECO:0000313" key="1">
    <source>
        <dbReference type="EMBL" id="PVW16317.1"/>
    </source>
</evidence>
<dbReference type="SUPFAM" id="SSF50993">
    <property type="entry name" value="Peptidase/esterase 'gauge' domain"/>
    <property type="match status" value="1"/>
</dbReference>
<gene>
    <name evidence="1" type="ORF">DDV96_03375</name>
</gene>
<dbReference type="Proteomes" id="UP000245962">
    <property type="component" value="Unassembled WGS sequence"/>
</dbReference>
<evidence type="ECO:0000313" key="2">
    <source>
        <dbReference type="Proteomes" id="UP000245962"/>
    </source>
</evidence>
<keyword evidence="2" id="KW-1185">Reference proteome</keyword>
<organism evidence="1 2">
    <name type="scientific">Marixanthomonas spongiae</name>
    <dbReference type="NCBI Taxonomy" id="2174845"/>
    <lineage>
        <taxon>Bacteria</taxon>
        <taxon>Pseudomonadati</taxon>
        <taxon>Bacteroidota</taxon>
        <taxon>Flavobacteriia</taxon>
        <taxon>Flavobacteriales</taxon>
        <taxon>Flavobacteriaceae</taxon>
        <taxon>Marixanthomonas</taxon>
    </lineage>
</organism>
<proteinExistence type="predicted"/>
<dbReference type="AlphaFoldDB" id="A0A2U0I5D3"/>
<protein>
    <submittedName>
        <fullName evidence="1">Uncharacterized protein</fullName>
    </submittedName>
</protein>
<accession>A0A2U0I5D3</accession>
<comment type="caution">
    <text evidence="1">The sequence shown here is derived from an EMBL/GenBank/DDBJ whole genome shotgun (WGS) entry which is preliminary data.</text>
</comment>